<evidence type="ECO:0000313" key="1">
    <source>
        <dbReference type="EMBL" id="KFM65251.1"/>
    </source>
</evidence>
<dbReference type="AlphaFoldDB" id="A0A087TJG2"/>
<proteinExistence type="predicted"/>
<keyword evidence="2" id="KW-1185">Reference proteome</keyword>
<dbReference type="Proteomes" id="UP000054359">
    <property type="component" value="Unassembled WGS sequence"/>
</dbReference>
<sequence length="262" mass="30776">MEYILKHKWFNMENEGTVLSCLKEWATNECCSRCLTLSRENILSLMEPFLKYIIWKNIPQNQRTFVPNYLVEKYNDISRFRRNFRFPPSLRTRIKSLKFIIELGAFHTESSFRIRLMECLKFNVASHIFIAGFKIIGLFQMEVSFFDNSALILGREGSKTLLHFSFNSLPWTDGRKIGNYTWRELVAYFPYPVRVDPFSNYIFKINCSMLQVKWPKTLQEKTVVYTDVGPLGFTSLSQCYGITQLFILPAAPSRRVCNDDES</sequence>
<organism evidence="1 2">
    <name type="scientific">Stegodyphus mimosarum</name>
    <name type="common">African social velvet spider</name>
    <dbReference type="NCBI Taxonomy" id="407821"/>
    <lineage>
        <taxon>Eukaryota</taxon>
        <taxon>Metazoa</taxon>
        <taxon>Ecdysozoa</taxon>
        <taxon>Arthropoda</taxon>
        <taxon>Chelicerata</taxon>
        <taxon>Arachnida</taxon>
        <taxon>Araneae</taxon>
        <taxon>Araneomorphae</taxon>
        <taxon>Entelegynae</taxon>
        <taxon>Eresoidea</taxon>
        <taxon>Eresidae</taxon>
        <taxon>Stegodyphus</taxon>
    </lineage>
</organism>
<name>A0A087TJG2_STEMI</name>
<feature type="non-terminal residue" evidence="1">
    <location>
        <position position="262"/>
    </location>
</feature>
<protein>
    <submittedName>
        <fullName evidence="1">Uncharacterized protein</fullName>
    </submittedName>
</protein>
<dbReference type="EMBL" id="KK115494">
    <property type="protein sequence ID" value="KFM65251.1"/>
    <property type="molecule type" value="Genomic_DNA"/>
</dbReference>
<evidence type="ECO:0000313" key="2">
    <source>
        <dbReference type="Proteomes" id="UP000054359"/>
    </source>
</evidence>
<accession>A0A087TJG2</accession>
<dbReference type="OrthoDB" id="6430802at2759"/>
<gene>
    <name evidence="1" type="ORF">X975_07539</name>
</gene>
<reference evidence="1 2" key="1">
    <citation type="submission" date="2013-11" db="EMBL/GenBank/DDBJ databases">
        <title>Genome sequencing of Stegodyphus mimosarum.</title>
        <authorList>
            <person name="Bechsgaard J."/>
        </authorList>
    </citation>
    <scope>NUCLEOTIDE SEQUENCE [LARGE SCALE GENOMIC DNA]</scope>
</reference>